<evidence type="ECO:0000313" key="2">
    <source>
        <dbReference type="Proteomes" id="UP000199072"/>
    </source>
</evidence>
<gene>
    <name evidence="1" type="ORF">SAMN05216464_118116</name>
</gene>
<dbReference type="AlphaFoldDB" id="A0A1G7LDS4"/>
<protein>
    <submittedName>
        <fullName evidence="1">Uncharacterized protein</fullName>
    </submittedName>
</protein>
<reference evidence="1 2" key="1">
    <citation type="submission" date="2016-10" db="EMBL/GenBank/DDBJ databases">
        <authorList>
            <person name="de Groot N.N."/>
        </authorList>
    </citation>
    <scope>NUCLEOTIDE SEQUENCE [LARGE SCALE GENOMIC DNA]</scope>
    <source>
        <strain evidence="1 2">47C3B</strain>
    </source>
</reference>
<dbReference type="Proteomes" id="UP000199072">
    <property type="component" value="Unassembled WGS sequence"/>
</dbReference>
<evidence type="ECO:0000313" key="1">
    <source>
        <dbReference type="EMBL" id="SDF47109.1"/>
    </source>
</evidence>
<sequence length="96" mass="10341">MNSIVPFCPQENDAVVAIPESRAIEHDVEQLLNAICSSRPYATMITPQLARELLLKLLLIETPVIPSCFFPGKAAMPAPDLSGIPTVTTITPDALL</sequence>
<dbReference type="EMBL" id="FNAI01000018">
    <property type="protein sequence ID" value="SDF47109.1"/>
    <property type="molecule type" value="Genomic_DNA"/>
</dbReference>
<keyword evidence="2" id="KW-1185">Reference proteome</keyword>
<accession>A0A1G7LDS4</accession>
<organism evidence="1 2">
    <name type="scientific">Mucilaginibacter pineti</name>
    <dbReference type="NCBI Taxonomy" id="1391627"/>
    <lineage>
        <taxon>Bacteria</taxon>
        <taxon>Pseudomonadati</taxon>
        <taxon>Bacteroidota</taxon>
        <taxon>Sphingobacteriia</taxon>
        <taxon>Sphingobacteriales</taxon>
        <taxon>Sphingobacteriaceae</taxon>
        <taxon>Mucilaginibacter</taxon>
    </lineage>
</organism>
<proteinExistence type="predicted"/>
<dbReference type="RefSeq" id="WP_091155681.1">
    <property type="nucleotide sequence ID" value="NZ_FNAI01000018.1"/>
</dbReference>
<dbReference type="STRING" id="1391627.SAMN05216464_118116"/>
<name>A0A1G7LDS4_9SPHI</name>